<feature type="non-terminal residue" evidence="1">
    <location>
        <position position="1"/>
    </location>
</feature>
<accession>A0A382YD74</accession>
<dbReference type="EMBL" id="UINC01174880">
    <property type="protein sequence ID" value="SVD81223.1"/>
    <property type="molecule type" value="Genomic_DNA"/>
</dbReference>
<organism evidence="1">
    <name type="scientific">marine metagenome</name>
    <dbReference type="NCBI Taxonomy" id="408172"/>
    <lineage>
        <taxon>unclassified sequences</taxon>
        <taxon>metagenomes</taxon>
        <taxon>ecological metagenomes</taxon>
    </lineage>
</organism>
<sequence length="80" mass="8417">VKFSGHQPLALRHSLIGFALVLGATVWGAEKVLEWKPLPDLPDPIGVAGPFVGVHNDALIVAGGANFPVPEGESLWDVPK</sequence>
<dbReference type="AlphaFoldDB" id="A0A382YD74"/>
<protein>
    <submittedName>
        <fullName evidence="1">Uncharacterized protein</fullName>
    </submittedName>
</protein>
<proteinExistence type="predicted"/>
<reference evidence="1" key="1">
    <citation type="submission" date="2018-05" db="EMBL/GenBank/DDBJ databases">
        <authorList>
            <person name="Lanie J.A."/>
            <person name="Ng W.-L."/>
            <person name="Kazmierczak K.M."/>
            <person name="Andrzejewski T.M."/>
            <person name="Davidsen T.M."/>
            <person name="Wayne K.J."/>
            <person name="Tettelin H."/>
            <person name="Glass J.I."/>
            <person name="Rusch D."/>
            <person name="Podicherti R."/>
            <person name="Tsui H.-C.T."/>
            <person name="Winkler M.E."/>
        </authorList>
    </citation>
    <scope>NUCLEOTIDE SEQUENCE</scope>
</reference>
<evidence type="ECO:0000313" key="1">
    <source>
        <dbReference type="EMBL" id="SVD81223.1"/>
    </source>
</evidence>
<feature type="non-terminal residue" evidence="1">
    <location>
        <position position="80"/>
    </location>
</feature>
<name>A0A382YD74_9ZZZZ</name>
<gene>
    <name evidence="1" type="ORF">METZ01_LOCUS434077</name>
</gene>